<organism evidence="2">
    <name type="scientific">Anabaena sp. Syke748</name>
    <dbReference type="NCBI Taxonomy" id="1497395"/>
    <lineage>
        <taxon>Bacteria</taxon>
        <taxon>Bacillati</taxon>
        <taxon>Cyanobacteriota</taxon>
        <taxon>Cyanophyceae</taxon>
        <taxon>Nostocales</taxon>
        <taxon>Nostocaceae</taxon>
        <taxon>Anabaena</taxon>
    </lineage>
</organism>
<dbReference type="AlphaFoldDB" id="A0A024BT70"/>
<name>A0A024BT70_9NOST</name>
<feature type="domain" description="Glycosyltransferase 2-like" evidence="1">
    <location>
        <begin position="5"/>
        <end position="156"/>
    </location>
</feature>
<dbReference type="PANTHER" id="PTHR22916">
    <property type="entry name" value="GLYCOSYLTRANSFERASE"/>
    <property type="match status" value="1"/>
</dbReference>
<reference evidence="2" key="1">
    <citation type="journal article" date="2014" name="Proc. Natl. Acad. Sci. U.S.A.">
        <title>Hassallidins, antifungal glycolipopeptides, are widespread among cyanobacteria and are the end-product of a nonribosomal pathway.</title>
        <authorList>
            <person name="Vestola J."/>
            <person name="Shishido T.K."/>
            <person name="Jokela J."/>
            <person name="Fewer D.P."/>
            <person name="Aitio O."/>
            <person name="Permi P."/>
            <person name="Wahlsten M."/>
            <person name="Wang H."/>
            <person name="Rouhiainen L."/>
            <person name="Sivonen K."/>
        </authorList>
    </citation>
    <scope>NUCLEOTIDE SEQUENCE</scope>
</reference>
<gene>
    <name evidence="2" type="primary">hasX</name>
</gene>
<dbReference type="SUPFAM" id="SSF53448">
    <property type="entry name" value="Nucleotide-diphospho-sugar transferases"/>
    <property type="match status" value="1"/>
</dbReference>
<evidence type="ECO:0000259" key="1">
    <source>
        <dbReference type="Pfam" id="PF00535"/>
    </source>
</evidence>
<evidence type="ECO:0000313" key="2">
    <source>
        <dbReference type="EMBL" id="AHZ20783.1"/>
    </source>
</evidence>
<accession>A0A024BT70</accession>
<dbReference type="GO" id="GO:0016758">
    <property type="term" value="F:hexosyltransferase activity"/>
    <property type="evidence" value="ECO:0007669"/>
    <property type="project" value="UniProtKB-ARBA"/>
</dbReference>
<proteinExistence type="predicted"/>
<sequence length="313" mass="35671">MVHVSIITPCYNADKFIGKAIESVRAQTFTDWEHIIVDDGSTDSSAEIIASYTELEPRLKLIRQSNCGPCVARNNGFKACSEKSQYLLFFDADDCIEPQMLEIMIAYLNTHTDVGAAYCDFYHIDAEDNPIETVYCPRLIPSVFGVKTLPYNIPETPLVAIAAGLGGGLDARTMFRRSIYEQTSGWNENFGRNSGQIIDILLQIALISNVHFVSEKLYQYRLHNSNQLHINVNFEEEAKKIINKWKNQNHLNSEQKKQVDHAIFFYEKRLVPLVAMMSANQLITERKILPALSLYFQGAKNYFLSLFFLSTFN</sequence>
<dbReference type="InterPro" id="IPR001173">
    <property type="entry name" value="Glyco_trans_2-like"/>
</dbReference>
<dbReference type="Gene3D" id="3.90.550.10">
    <property type="entry name" value="Spore Coat Polysaccharide Biosynthesis Protein SpsA, Chain A"/>
    <property type="match status" value="1"/>
</dbReference>
<protein>
    <submittedName>
        <fullName evidence="2">Glycosyl transferase family 2 protein</fullName>
    </submittedName>
</protein>
<keyword evidence="2" id="KW-0808">Transferase</keyword>
<dbReference type="InterPro" id="IPR029044">
    <property type="entry name" value="Nucleotide-diphossugar_trans"/>
</dbReference>
<dbReference type="Pfam" id="PF00535">
    <property type="entry name" value="Glycos_transf_2"/>
    <property type="match status" value="1"/>
</dbReference>
<dbReference type="CDD" id="cd00761">
    <property type="entry name" value="Glyco_tranf_GTA_type"/>
    <property type="match status" value="1"/>
</dbReference>
<dbReference type="PANTHER" id="PTHR22916:SF3">
    <property type="entry name" value="UDP-GLCNAC:BETAGAL BETA-1,3-N-ACETYLGLUCOSAMINYLTRANSFERASE-LIKE PROTEIN 1"/>
    <property type="match status" value="1"/>
</dbReference>
<dbReference type="EMBL" id="KJ502174">
    <property type="protein sequence ID" value="AHZ20783.1"/>
    <property type="molecule type" value="Genomic_DNA"/>
</dbReference>